<sequence length="270" mass="30436">MIFTNQQKYSKMSTKTRANNIFQAGVTCILGLYGPSARIKDLNTLRYNSFIKATAKNTSVLLSSLPPTTEAAFEHLKRVYLQIQIWLGNDVDIDNWGWKHFNTRLIPITMNRLPAPDHLLQILFCNCKKGCAAAWGCRKSGFYCSLQCSENSCSNTPPIIQINEFEEDMLYIYKATRGLLETDLVILNHGQVTRMTPELAPPLLTTTPHHRRTLELSTDLTCIAALHGKKLHSDSNPSLFQHPPGFEREGKKFTPSRLSSPESIRSNCPP</sequence>
<accession>A0A8X6RKK9</accession>
<comment type="caution">
    <text evidence="2">The sequence shown here is derived from an EMBL/GenBank/DDBJ whole genome shotgun (WGS) entry which is preliminary data.</text>
</comment>
<dbReference type="AlphaFoldDB" id="A0A8X6RKK9"/>
<gene>
    <name evidence="2" type="primary">ALC57_09123</name>
    <name evidence="2" type="ORF">TNCV_4294021</name>
</gene>
<evidence type="ECO:0000313" key="3">
    <source>
        <dbReference type="Proteomes" id="UP000887159"/>
    </source>
</evidence>
<evidence type="ECO:0000256" key="1">
    <source>
        <dbReference type="SAM" id="MobiDB-lite"/>
    </source>
</evidence>
<feature type="region of interest" description="Disordered" evidence="1">
    <location>
        <begin position="234"/>
        <end position="270"/>
    </location>
</feature>
<dbReference type="Proteomes" id="UP000887159">
    <property type="component" value="Unassembled WGS sequence"/>
</dbReference>
<reference evidence="2" key="1">
    <citation type="submission" date="2020-08" db="EMBL/GenBank/DDBJ databases">
        <title>Multicomponent nature underlies the extraordinary mechanical properties of spider dragline silk.</title>
        <authorList>
            <person name="Kono N."/>
            <person name="Nakamura H."/>
            <person name="Mori M."/>
            <person name="Yoshida Y."/>
            <person name="Ohtoshi R."/>
            <person name="Malay A.D."/>
            <person name="Moran D.A.P."/>
            <person name="Tomita M."/>
            <person name="Numata K."/>
            <person name="Arakawa K."/>
        </authorList>
    </citation>
    <scope>NUCLEOTIDE SEQUENCE</scope>
</reference>
<proteinExistence type="predicted"/>
<protein>
    <submittedName>
        <fullName evidence="2">Uncharacterized protein</fullName>
    </submittedName>
</protein>
<keyword evidence="3" id="KW-1185">Reference proteome</keyword>
<feature type="compositionally biased region" description="Polar residues" evidence="1">
    <location>
        <begin position="256"/>
        <end position="270"/>
    </location>
</feature>
<dbReference type="EMBL" id="BMAU01021177">
    <property type="protein sequence ID" value="GFX94357.1"/>
    <property type="molecule type" value="Genomic_DNA"/>
</dbReference>
<evidence type="ECO:0000313" key="2">
    <source>
        <dbReference type="EMBL" id="GFX94357.1"/>
    </source>
</evidence>
<name>A0A8X6RKK9_TRICX</name>
<organism evidence="2 3">
    <name type="scientific">Trichonephila clavipes</name>
    <name type="common">Golden silk orbweaver</name>
    <name type="synonym">Nephila clavipes</name>
    <dbReference type="NCBI Taxonomy" id="2585209"/>
    <lineage>
        <taxon>Eukaryota</taxon>
        <taxon>Metazoa</taxon>
        <taxon>Ecdysozoa</taxon>
        <taxon>Arthropoda</taxon>
        <taxon>Chelicerata</taxon>
        <taxon>Arachnida</taxon>
        <taxon>Araneae</taxon>
        <taxon>Araneomorphae</taxon>
        <taxon>Entelegynae</taxon>
        <taxon>Araneoidea</taxon>
        <taxon>Nephilidae</taxon>
        <taxon>Trichonephila</taxon>
    </lineage>
</organism>